<feature type="signal peptide" evidence="1">
    <location>
        <begin position="1"/>
        <end position="32"/>
    </location>
</feature>
<accession>A0ABV9QTW1</accession>
<reference evidence="3" key="1">
    <citation type="journal article" date="2019" name="Int. J. Syst. Evol. Microbiol.">
        <title>The Global Catalogue of Microorganisms (GCM) 10K type strain sequencing project: providing services to taxonomists for standard genome sequencing and annotation.</title>
        <authorList>
            <consortium name="The Broad Institute Genomics Platform"/>
            <consortium name="The Broad Institute Genome Sequencing Center for Infectious Disease"/>
            <person name="Wu L."/>
            <person name="Ma J."/>
        </authorList>
    </citation>
    <scope>NUCLEOTIDE SEQUENCE [LARGE SCALE GENOMIC DNA]</scope>
    <source>
        <strain evidence="3">CCUG 30340</strain>
    </source>
</reference>
<protein>
    <submittedName>
        <fullName evidence="2">Uncharacterized protein</fullName>
    </submittedName>
</protein>
<feature type="chain" id="PRO_5047146354" evidence="1">
    <location>
        <begin position="33"/>
        <end position="349"/>
    </location>
</feature>
<dbReference type="Proteomes" id="UP001595886">
    <property type="component" value="Unassembled WGS sequence"/>
</dbReference>
<evidence type="ECO:0000256" key="1">
    <source>
        <dbReference type="SAM" id="SignalP"/>
    </source>
</evidence>
<evidence type="ECO:0000313" key="2">
    <source>
        <dbReference type="EMBL" id="MFC4820808.1"/>
    </source>
</evidence>
<evidence type="ECO:0000313" key="3">
    <source>
        <dbReference type="Proteomes" id="UP001595886"/>
    </source>
</evidence>
<keyword evidence="1" id="KW-0732">Signal</keyword>
<gene>
    <name evidence="2" type="ORF">ACFO6Q_10760</name>
</gene>
<proteinExistence type="predicted"/>
<name>A0ABV9QTW1_9GAMM</name>
<dbReference type="EMBL" id="JBHSHD010000008">
    <property type="protein sequence ID" value="MFC4820808.1"/>
    <property type="molecule type" value="Genomic_DNA"/>
</dbReference>
<keyword evidence="3" id="KW-1185">Reference proteome</keyword>
<comment type="caution">
    <text evidence="2">The sequence shown here is derived from an EMBL/GenBank/DDBJ whole genome shotgun (WGS) entry which is preliminary data.</text>
</comment>
<sequence>MTFHPPRLHCALRRLAPLLLLAFGLGGTTSMAKPVPPPLELLYDGDNRLVAGSVVETNPSGRVVFERKDVLDGKPRPPEKIDVRVPLAVLGTVRTGERYVFGYATGQKDPRDPLRRIANPDGAQLIVSIGLDPALFRDTPEVRAILSAARTERGRESRRLFDLLMKALAGRDRALQNLAAGQIALDAELGERLREHGRETVERAARSADTSPAVRASLLRSAALRPRDLGDWWQSISLDVVTNTPVDGYATSPSDPSDLVLTALELLDQHAAKVPPDALKRWVWSPNPALAERASLMLRRQSAALERSTIQQALADPALPAATRTFLEGHLRRLDRLDARTKTRKDGAG</sequence>
<organism evidence="2 3">
    <name type="scientific">Dokdonella ginsengisoli</name>
    <dbReference type="NCBI Taxonomy" id="363846"/>
    <lineage>
        <taxon>Bacteria</taxon>
        <taxon>Pseudomonadati</taxon>
        <taxon>Pseudomonadota</taxon>
        <taxon>Gammaproteobacteria</taxon>
        <taxon>Lysobacterales</taxon>
        <taxon>Rhodanobacteraceae</taxon>
        <taxon>Dokdonella</taxon>
    </lineage>
</organism>
<dbReference type="RefSeq" id="WP_380020845.1">
    <property type="nucleotide sequence ID" value="NZ_JBHSHD010000008.1"/>
</dbReference>